<keyword evidence="6" id="KW-1185">Reference proteome</keyword>
<dbReference type="CDD" id="cd01949">
    <property type="entry name" value="GGDEF"/>
    <property type="match status" value="1"/>
</dbReference>
<feature type="transmembrane region" description="Helical" evidence="1">
    <location>
        <begin position="284"/>
        <end position="307"/>
    </location>
</feature>
<dbReference type="SUPFAM" id="SSF55073">
    <property type="entry name" value="Nucleotide cyclase"/>
    <property type="match status" value="1"/>
</dbReference>
<evidence type="ECO:0000259" key="3">
    <source>
        <dbReference type="PROSITE" id="PS50883"/>
    </source>
</evidence>
<accession>A0A4V1IJT4</accession>
<dbReference type="PROSITE" id="PS50887">
    <property type="entry name" value="GGDEF"/>
    <property type="match status" value="1"/>
</dbReference>
<dbReference type="InterPro" id="IPR035965">
    <property type="entry name" value="PAS-like_dom_sf"/>
</dbReference>
<dbReference type="NCBIfam" id="TIGR00254">
    <property type="entry name" value="GGDEF"/>
    <property type="match status" value="1"/>
</dbReference>
<dbReference type="Proteomes" id="UP000305881">
    <property type="component" value="Chromosome"/>
</dbReference>
<dbReference type="OrthoDB" id="9787514at2"/>
<dbReference type="Pfam" id="PF00990">
    <property type="entry name" value="GGDEF"/>
    <property type="match status" value="1"/>
</dbReference>
<dbReference type="CDD" id="cd00130">
    <property type="entry name" value="PAS"/>
    <property type="match status" value="1"/>
</dbReference>
<dbReference type="STRING" id="675511.GCA_000341735_01057"/>
<keyword evidence="1" id="KW-0812">Transmembrane</keyword>
<dbReference type="InterPro" id="IPR029150">
    <property type="entry name" value="dCache_3"/>
</dbReference>
<feature type="domain" description="GGDEF" evidence="4">
    <location>
        <begin position="542"/>
        <end position="669"/>
    </location>
</feature>
<dbReference type="SMART" id="SM00267">
    <property type="entry name" value="GGDEF"/>
    <property type="match status" value="1"/>
</dbReference>
<dbReference type="SUPFAM" id="SSF141868">
    <property type="entry name" value="EAL domain-like"/>
    <property type="match status" value="1"/>
</dbReference>
<dbReference type="InterPro" id="IPR052155">
    <property type="entry name" value="Biofilm_reg_signaling"/>
</dbReference>
<organism evidence="5 6">
    <name type="scientific">Methylotuvimicrobium buryatense</name>
    <name type="common">Methylomicrobium buryatense</name>
    <dbReference type="NCBI Taxonomy" id="95641"/>
    <lineage>
        <taxon>Bacteria</taxon>
        <taxon>Pseudomonadati</taxon>
        <taxon>Pseudomonadota</taxon>
        <taxon>Gammaproteobacteria</taxon>
        <taxon>Methylococcales</taxon>
        <taxon>Methylococcaceae</taxon>
        <taxon>Methylotuvimicrobium</taxon>
    </lineage>
</organism>
<dbReference type="RefSeq" id="WP_017839655.1">
    <property type="nucleotide sequence ID" value="NZ_CP035467.1"/>
</dbReference>
<feature type="transmembrane region" description="Helical" evidence="1">
    <location>
        <begin position="13"/>
        <end position="33"/>
    </location>
</feature>
<evidence type="ECO:0000313" key="6">
    <source>
        <dbReference type="Proteomes" id="UP000305881"/>
    </source>
</evidence>
<evidence type="ECO:0000256" key="1">
    <source>
        <dbReference type="SAM" id="Phobius"/>
    </source>
</evidence>
<dbReference type="Gene3D" id="3.30.70.270">
    <property type="match status" value="1"/>
</dbReference>
<dbReference type="AlphaFoldDB" id="A0A4V1IJT4"/>
<evidence type="ECO:0000259" key="4">
    <source>
        <dbReference type="PROSITE" id="PS50887"/>
    </source>
</evidence>
<dbReference type="CDD" id="cd01948">
    <property type="entry name" value="EAL"/>
    <property type="match status" value="1"/>
</dbReference>
<dbReference type="InterPro" id="IPR043128">
    <property type="entry name" value="Rev_trsase/Diguanyl_cyclase"/>
</dbReference>
<keyword evidence="1" id="KW-1133">Transmembrane helix</keyword>
<dbReference type="InterPro" id="IPR001633">
    <property type="entry name" value="EAL_dom"/>
</dbReference>
<dbReference type="InterPro" id="IPR029787">
    <property type="entry name" value="Nucleotide_cyclase"/>
</dbReference>
<gene>
    <name evidence="5" type="ORF">EQU24_09910</name>
</gene>
<dbReference type="SMART" id="SM00052">
    <property type="entry name" value="EAL"/>
    <property type="match status" value="1"/>
</dbReference>
<feature type="domain" description="EAL" evidence="3">
    <location>
        <begin position="680"/>
        <end position="931"/>
    </location>
</feature>
<reference evidence="6" key="1">
    <citation type="journal article" date="2019" name="J. Bacteriol.">
        <title>A Mutagenic Screen Identifies a TonB-Dependent Receptor Required for the Lanthanide Metal Switch in the Type I Methanotroph 'Methylotuvimicrobium buryatense' 5GB1C.</title>
        <authorList>
            <person name="Groom J.D."/>
            <person name="Ford S.M."/>
            <person name="Pesesky M.W."/>
            <person name="Lidstrom M.E."/>
        </authorList>
    </citation>
    <scope>NUCLEOTIDE SEQUENCE [LARGE SCALE GENOMIC DNA]</scope>
    <source>
        <strain evidence="6">5GB1C</strain>
    </source>
</reference>
<name>A0A4V1IJT4_METBY</name>
<dbReference type="EMBL" id="CP035467">
    <property type="protein sequence ID" value="QCW82515.1"/>
    <property type="molecule type" value="Genomic_DNA"/>
</dbReference>
<sequence length="931" mass="106269">MDESPFFSLRWKLSILFGIGMLFVYGAYFYYAYNEVNRVFKLEREHIQSKQFDTAQVLSNEAFQTLDQLAEGLAFSVEDADKEKKLSEMLERNGEQLQLIWDIENVTLFDQSGRLIGAWGRKLAISNADVHQVLNSEEPVHRIVCPDACFQQAIVPMLGQSKSAGVLSVSQSFADIIIKYKKLTNNDIGILVEDSLTSEDPNYTVKLTARTFSGLDFDILGILSKSDAVSRFADRNERLSFGDRYYELGMRRMNHSETNRAPFFVFVNDITHDIDVLNAKRRSIWIQTLLSFFLSLLVLSTVLWFFIGRVVRLSRAIPLLAGRQFPAFRQQVKTKRLFPFFHDEIDQLNHSVLGLAQQLELAEQIVNTNTLEIIEHNRNLADERDFINRMVSTAPVIMITQRMNGLIACANQAAADVLGEERDSIIGKLFDLYLPSSEEHHRAQLARLRNDRYAQRLQIEGRLVSKLGGSRDIFWIHAPFYQDGENQEAFVLSMGVDMSVEHIVEQKLLTMANFDPVTGLGNQRSFESELADRLASAKRHGGKLALLVFDVTPRGTGDLRFDKSYMLRVASRLKPILRSSDRLYRIGDNRFALIMPNCQQRGIIVLANKIIDEVQSHNVEIDSPNLFLSTGIGIALYPQHGNTVDQLRANAHSAMHHAKKDGFYLFFDRERNSQGNGKRRSEWQVLFDIAFDRDRFVLSYQPVWDIDQRCESYFNVRLCIRRDDRSLIPPDEYWLYAEQLGFAPRLERLLVVTAINELAFYNQSGNRISISIGLSGALFLDPDFCSDMAELLNKNAVDPSQIIFEISESSVIGQFVIAQRFVRRIKEYGCRCALNDFGIEFSSFFYLKHLPVDFVKIGGYFVDQIEKHKDSSKNLQLMVEAVQAFDKVTVVESVSTRRVFDVVKKMGVNKVAGDLIGKPSETPFIKANRVV</sequence>
<dbReference type="Gene3D" id="3.20.20.450">
    <property type="entry name" value="EAL domain"/>
    <property type="match status" value="1"/>
</dbReference>
<dbReference type="Pfam" id="PF00563">
    <property type="entry name" value="EAL"/>
    <property type="match status" value="1"/>
</dbReference>
<dbReference type="SMART" id="SM00091">
    <property type="entry name" value="PAS"/>
    <property type="match status" value="1"/>
</dbReference>
<protein>
    <submittedName>
        <fullName evidence="5">EAL domain-containing protein</fullName>
    </submittedName>
</protein>
<dbReference type="SUPFAM" id="SSF55785">
    <property type="entry name" value="PYP-like sensor domain (PAS domain)"/>
    <property type="match status" value="1"/>
</dbReference>
<dbReference type="Pfam" id="PF14827">
    <property type="entry name" value="dCache_3"/>
    <property type="match status" value="1"/>
</dbReference>
<dbReference type="PANTHER" id="PTHR44757:SF2">
    <property type="entry name" value="BIOFILM ARCHITECTURE MAINTENANCE PROTEIN MBAA"/>
    <property type="match status" value="1"/>
</dbReference>
<dbReference type="InterPro" id="IPR035919">
    <property type="entry name" value="EAL_sf"/>
</dbReference>
<dbReference type="InterPro" id="IPR000014">
    <property type="entry name" value="PAS"/>
</dbReference>
<dbReference type="PROSITE" id="PS50112">
    <property type="entry name" value="PAS"/>
    <property type="match status" value="1"/>
</dbReference>
<dbReference type="InterPro" id="IPR000160">
    <property type="entry name" value="GGDEF_dom"/>
</dbReference>
<dbReference type="KEGG" id="mbur:EQU24_09910"/>
<feature type="domain" description="PAS" evidence="2">
    <location>
        <begin position="383"/>
        <end position="452"/>
    </location>
</feature>
<evidence type="ECO:0000313" key="5">
    <source>
        <dbReference type="EMBL" id="QCW82515.1"/>
    </source>
</evidence>
<evidence type="ECO:0000259" key="2">
    <source>
        <dbReference type="PROSITE" id="PS50112"/>
    </source>
</evidence>
<proteinExistence type="predicted"/>
<keyword evidence="1" id="KW-0472">Membrane</keyword>
<dbReference type="PROSITE" id="PS50883">
    <property type="entry name" value="EAL"/>
    <property type="match status" value="1"/>
</dbReference>
<dbReference type="PANTHER" id="PTHR44757">
    <property type="entry name" value="DIGUANYLATE CYCLASE DGCP"/>
    <property type="match status" value="1"/>
</dbReference>
<dbReference type="Gene3D" id="3.30.450.20">
    <property type="entry name" value="PAS domain"/>
    <property type="match status" value="1"/>
</dbReference>